<dbReference type="AlphaFoldDB" id="A0A073IW73"/>
<dbReference type="Gene3D" id="3.20.20.150">
    <property type="entry name" value="Divalent-metal-dependent TIM barrel enzymes"/>
    <property type="match status" value="1"/>
</dbReference>
<dbReference type="InterPro" id="IPR013022">
    <property type="entry name" value="Xyl_isomerase-like_TIM-brl"/>
</dbReference>
<dbReference type="eggNOG" id="COG1082">
    <property type="taxonomic scope" value="Bacteria"/>
</dbReference>
<comment type="caution">
    <text evidence="2">The sequence shown here is derived from an EMBL/GenBank/DDBJ whole genome shotgun (WGS) entry which is preliminary data.</text>
</comment>
<proteinExistence type="predicted"/>
<name>A0A073IW73_9RHOB</name>
<reference evidence="2 3" key="1">
    <citation type="submission" date="2014-01" db="EMBL/GenBank/DDBJ databases">
        <title>Sulfitobacter donghicola JCM 14565 Genome Sequencing.</title>
        <authorList>
            <person name="Lai Q."/>
            <person name="Hong Z."/>
        </authorList>
    </citation>
    <scope>NUCLEOTIDE SEQUENCE [LARGE SCALE GENOMIC DNA]</scope>
    <source>
        <strain evidence="2 3">JCM 14565</strain>
    </source>
</reference>
<dbReference type="GO" id="GO:0016853">
    <property type="term" value="F:isomerase activity"/>
    <property type="evidence" value="ECO:0007669"/>
    <property type="project" value="UniProtKB-KW"/>
</dbReference>
<protein>
    <submittedName>
        <fullName evidence="2">Sugar phosphate isomerase</fullName>
    </submittedName>
</protein>
<gene>
    <name evidence="2" type="ORF">DSW25_11545</name>
</gene>
<keyword evidence="3" id="KW-1185">Reference proteome</keyword>
<dbReference type="Proteomes" id="UP000027734">
    <property type="component" value="Unassembled WGS sequence"/>
</dbReference>
<evidence type="ECO:0000259" key="1">
    <source>
        <dbReference type="Pfam" id="PF01261"/>
    </source>
</evidence>
<dbReference type="OrthoDB" id="7245925at2"/>
<dbReference type="PANTHER" id="PTHR12110:SF53">
    <property type="entry name" value="BLR5974 PROTEIN"/>
    <property type="match status" value="1"/>
</dbReference>
<dbReference type="Pfam" id="PF01261">
    <property type="entry name" value="AP_endonuc_2"/>
    <property type="match status" value="1"/>
</dbReference>
<evidence type="ECO:0000313" key="2">
    <source>
        <dbReference type="EMBL" id="KEJ89617.1"/>
    </source>
</evidence>
<dbReference type="SUPFAM" id="SSF51658">
    <property type="entry name" value="Xylose isomerase-like"/>
    <property type="match status" value="1"/>
</dbReference>
<dbReference type="InterPro" id="IPR036237">
    <property type="entry name" value="Xyl_isomerase-like_sf"/>
</dbReference>
<dbReference type="PANTHER" id="PTHR12110">
    <property type="entry name" value="HYDROXYPYRUVATE ISOMERASE"/>
    <property type="match status" value="1"/>
</dbReference>
<dbReference type="EMBL" id="JAMC01000003">
    <property type="protein sequence ID" value="KEJ89617.1"/>
    <property type="molecule type" value="Genomic_DNA"/>
</dbReference>
<dbReference type="RefSeq" id="WP_025060490.1">
    <property type="nucleotide sequence ID" value="NZ_JAMC01000003.1"/>
</dbReference>
<organism evidence="2 3">
    <name type="scientific">Sulfitobacter donghicola DSW-25 = KCTC 12864 = JCM 14565</name>
    <dbReference type="NCBI Taxonomy" id="1300350"/>
    <lineage>
        <taxon>Bacteria</taxon>
        <taxon>Pseudomonadati</taxon>
        <taxon>Pseudomonadota</taxon>
        <taxon>Alphaproteobacteria</taxon>
        <taxon>Rhodobacterales</taxon>
        <taxon>Roseobacteraceae</taxon>
        <taxon>Sulfitobacter</taxon>
    </lineage>
</organism>
<dbReference type="STRING" id="1300350.Z948_3198"/>
<accession>A0A073IW73</accession>
<evidence type="ECO:0000313" key="3">
    <source>
        <dbReference type="Proteomes" id="UP000027734"/>
    </source>
</evidence>
<keyword evidence="2" id="KW-0413">Isomerase</keyword>
<feature type="domain" description="Xylose isomerase-like TIM barrel" evidence="1">
    <location>
        <begin position="55"/>
        <end position="267"/>
    </location>
</feature>
<dbReference type="InterPro" id="IPR050312">
    <property type="entry name" value="IolE/XylAMocC-like"/>
</dbReference>
<sequence>MSTLPRLGAALKLDAFKQLEHWMRDHNRALEIQDFVTYTSLHSDRDGLLSAYAPLLDGYQGDIGIHGPFLGLDMSNPDPEIRTLITKRLIQGLEVAEALGGTHMVVHSPFTFWHKLNEQNYEWLRRDLFSASIECLEPVLIRAREIGCVLMLENIDDADPFVRVDLVRDIGSDFLKTSIDTGHAQLANGQYKAPPVPDFIAAAGDTLGHVHLQDADGYADRHWHPGEGTLPWPAIFNAIHKISATPRLLIEPRDREHQLPQTVEALEARGLAC</sequence>